<keyword evidence="4" id="KW-0479">Metal-binding</keyword>
<evidence type="ECO:0000313" key="11">
    <source>
        <dbReference type="EMBL" id="ABK36588.1"/>
    </source>
</evidence>
<evidence type="ECO:0000256" key="9">
    <source>
        <dbReference type="ARBA" id="ARBA00048173"/>
    </source>
</evidence>
<dbReference type="KEGG" id="aha:AHA_2035"/>
<organism evidence="11 12">
    <name type="scientific">Aeromonas hydrophila subsp. hydrophila (strain ATCC 7966 / DSM 30187 / BCRC 13018 / CCUG 14551 / JCM 1027 / KCTC 2358 / NCIMB 9240 / NCTC 8049)</name>
    <dbReference type="NCBI Taxonomy" id="380703"/>
    <lineage>
        <taxon>Bacteria</taxon>
        <taxon>Pseudomonadati</taxon>
        <taxon>Pseudomonadota</taxon>
        <taxon>Gammaproteobacteria</taxon>
        <taxon>Aeromonadales</taxon>
        <taxon>Aeromonadaceae</taxon>
        <taxon>Aeromonas</taxon>
    </lineage>
</organism>
<dbReference type="EnsemblBacteria" id="ABK36588">
    <property type="protein sequence ID" value="ABK36588"/>
    <property type="gene ID" value="AHA_2035"/>
</dbReference>
<evidence type="ECO:0000313" key="12">
    <source>
        <dbReference type="Proteomes" id="UP000000756"/>
    </source>
</evidence>
<dbReference type="InterPro" id="IPR051083">
    <property type="entry name" value="GrpII_Intron_Splice-Mob/Def"/>
</dbReference>
<evidence type="ECO:0000256" key="6">
    <source>
        <dbReference type="ARBA" id="ARBA00022918"/>
    </source>
</evidence>
<keyword evidence="12" id="KW-1185">Reference proteome</keyword>
<evidence type="ECO:0000256" key="7">
    <source>
        <dbReference type="ARBA" id="ARBA00023118"/>
    </source>
</evidence>
<dbReference type="AlphaFoldDB" id="A0KJW4"/>
<dbReference type="PROSITE" id="PS50878">
    <property type="entry name" value="RT_POL"/>
    <property type="match status" value="1"/>
</dbReference>
<keyword evidence="6" id="KW-0695">RNA-directed DNA polymerase</keyword>
<dbReference type="PRINTS" id="PR00866">
    <property type="entry name" value="RNADNAPOLMS"/>
</dbReference>
<dbReference type="EMBL" id="CP000462">
    <property type="protein sequence ID" value="ABK36588.1"/>
    <property type="molecule type" value="Genomic_DNA"/>
</dbReference>
<dbReference type="GO" id="GO:0046872">
    <property type="term" value="F:metal ion binding"/>
    <property type="evidence" value="ECO:0007669"/>
    <property type="project" value="UniProtKB-KW"/>
</dbReference>
<dbReference type="GO" id="GO:0003964">
    <property type="term" value="F:RNA-directed DNA polymerase activity"/>
    <property type="evidence" value="ECO:0007669"/>
    <property type="project" value="UniProtKB-KW"/>
</dbReference>
<dbReference type="InterPro" id="IPR000123">
    <property type="entry name" value="Reverse_transcriptase_msDNA"/>
</dbReference>
<dbReference type="InterPro" id="IPR043502">
    <property type="entry name" value="DNA/RNA_pol_sf"/>
</dbReference>
<proteinExistence type="inferred from homology"/>
<dbReference type="InterPro" id="IPR000477">
    <property type="entry name" value="RT_dom"/>
</dbReference>
<accession>A0KJW4</accession>
<dbReference type="EC" id="2.7.7.49" evidence="1"/>
<dbReference type="CDD" id="cd03487">
    <property type="entry name" value="RT_Bac_retron_II"/>
    <property type="match status" value="1"/>
</dbReference>
<dbReference type="PANTHER" id="PTHR34047:SF7">
    <property type="entry name" value="RNA-DIRECTED DNA POLYMERASE"/>
    <property type="match status" value="1"/>
</dbReference>
<protein>
    <recommendedName>
        <fullName evidence="1">RNA-directed DNA polymerase</fullName>
        <ecNumber evidence="1">2.7.7.49</ecNumber>
    </recommendedName>
</protein>
<dbReference type="STRING" id="380703.AHA_2035"/>
<keyword evidence="3" id="KW-0548">Nucleotidyltransferase</keyword>
<evidence type="ECO:0000256" key="3">
    <source>
        <dbReference type="ARBA" id="ARBA00022695"/>
    </source>
</evidence>
<dbReference type="SUPFAM" id="SSF56672">
    <property type="entry name" value="DNA/RNA polymerases"/>
    <property type="match status" value="1"/>
</dbReference>
<sequence length="302" mass="34856">MDKKAIYIERFLVYAPRKYRVYKIPKRKHGSRVIAQPTAELKKLQRAFINRSKIPVHECAMAYKDGVSIKDNAQLHSTNTFFLSMDFENFFNSITPDLLWGVFNKFGKVISPNEKLWLSKLLFWCPSKKNSNKLILSVGAPSSPKVSNFCMYFFDEYISTYCQDRNITYSRYADDLSFSTNEKDILFQIPGVVKETLLKLFGRDITINNSKTVFSSKAHNRHVTGITITNEGELSLGREKKRYIKHLIFRFKNGLLDVSDVSYLRGILSFAFYIEPAFKTSMVKKYTKATIDSIFNGVDDGK</sequence>
<gene>
    <name evidence="11" type="ordered locus">AHA_2035</name>
</gene>
<dbReference type="GO" id="GO:0003723">
    <property type="term" value="F:RNA binding"/>
    <property type="evidence" value="ECO:0007669"/>
    <property type="project" value="InterPro"/>
</dbReference>
<dbReference type="NCBIfam" id="NF038233">
    <property type="entry name" value="retron_St85_RT"/>
    <property type="match status" value="1"/>
</dbReference>
<dbReference type="Pfam" id="PF00078">
    <property type="entry name" value="RVT_1"/>
    <property type="match status" value="1"/>
</dbReference>
<dbReference type="HOGENOM" id="CLU_028398_2_2_6"/>
<keyword evidence="7" id="KW-0051">Antiviral defense</keyword>
<reference evidence="11 12" key="1">
    <citation type="journal article" date="2006" name="J. Bacteriol.">
        <title>Genome sequence of Aeromonas hydrophila ATCC 7966T: jack of all trades.</title>
        <authorList>
            <person name="Seshadri R."/>
            <person name="Joseph S.W."/>
            <person name="Chopra A.K."/>
            <person name="Sha J."/>
            <person name="Shaw J."/>
            <person name="Graf J."/>
            <person name="Haft D."/>
            <person name="Wu M."/>
            <person name="Ren Q."/>
            <person name="Rosovitz M.J."/>
            <person name="Madupu R."/>
            <person name="Tallon L."/>
            <person name="Kim M."/>
            <person name="Jin S."/>
            <person name="Vuong H."/>
            <person name="Stine O.C."/>
            <person name="Ali A."/>
            <person name="Horneman A.J."/>
            <person name="Heidelberg J.F."/>
        </authorList>
    </citation>
    <scope>NUCLEOTIDE SEQUENCE [LARGE SCALE GENOMIC DNA]</scope>
    <source>
        <strain evidence="12">ATCC 7966 / DSM 30187 / BCRC 13018 / CCUG 14551 / JCM 1027 / KCTC 2358 / NCIMB 9240 / NCTC 8049</strain>
    </source>
</reference>
<dbReference type="PANTHER" id="PTHR34047">
    <property type="entry name" value="NUCLEAR INTRON MATURASE 1, MITOCHONDRIAL-RELATED"/>
    <property type="match status" value="1"/>
</dbReference>
<dbReference type="Proteomes" id="UP000000756">
    <property type="component" value="Chromosome"/>
</dbReference>
<keyword evidence="5" id="KW-0460">Magnesium</keyword>
<comment type="similarity">
    <text evidence="8">Belongs to the bacterial reverse transcriptase family.</text>
</comment>
<feature type="domain" description="Reverse transcriptase" evidence="10">
    <location>
        <begin position="5"/>
        <end position="228"/>
    </location>
</feature>
<dbReference type="GO" id="GO:0051607">
    <property type="term" value="P:defense response to virus"/>
    <property type="evidence" value="ECO:0007669"/>
    <property type="project" value="UniProtKB-KW"/>
</dbReference>
<evidence type="ECO:0000256" key="1">
    <source>
        <dbReference type="ARBA" id="ARBA00012493"/>
    </source>
</evidence>
<evidence type="ECO:0000256" key="5">
    <source>
        <dbReference type="ARBA" id="ARBA00022842"/>
    </source>
</evidence>
<evidence type="ECO:0000256" key="2">
    <source>
        <dbReference type="ARBA" id="ARBA00022679"/>
    </source>
</evidence>
<comment type="catalytic activity">
    <reaction evidence="9">
        <text>DNA(n) + a 2'-deoxyribonucleoside 5'-triphosphate = DNA(n+1) + diphosphate</text>
        <dbReference type="Rhea" id="RHEA:22508"/>
        <dbReference type="Rhea" id="RHEA-COMP:17339"/>
        <dbReference type="Rhea" id="RHEA-COMP:17340"/>
        <dbReference type="ChEBI" id="CHEBI:33019"/>
        <dbReference type="ChEBI" id="CHEBI:61560"/>
        <dbReference type="ChEBI" id="CHEBI:173112"/>
        <dbReference type="EC" id="2.7.7.49"/>
    </reaction>
</comment>
<dbReference type="OrthoDB" id="7055795at2"/>
<evidence type="ECO:0000256" key="4">
    <source>
        <dbReference type="ARBA" id="ARBA00022723"/>
    </source>
</evidence>
<evidence type="ECO:0000256" key="8">
    <source>
        <dbReference type="ARBA" id="ARBA00034120"/>
    </source>
</evidence>
<evidence type="ECO:0000259" key="10">
    <source>
        <dbReference type="PROSITE" id="PS50878"/>
    </source>
</evidence>
<keyword evidence="2" id="KW-0808">Transferase</keyword>
<name>A0KJW4_AERHH</name>
<dbReference type="eggNOG" id="COG3344">
    <property type="taxonomic scope" value="Bacteria"/>
</dbReference>